<feature type="transmembrane region" description="Helical" evidence="1">
    <location>
        <begin position="86"/>
        <end position="107"/>
    </location>
</feature>
<dbReference type="EMBL" id="JAFIDA010000001">
    <property type="protein sequence ID" value="MBP1327231.1"/>
    <property type="molecule type" value="Genomic_DNA"/>
</dbReference>
<protein>
    <submittedName>
        <fullName evidence="2">Cation transport ATPase</fullName>
    </submittedName>
</protein>
<keyword evidence="1" id="KW-0812">Transmembrane</keyword>
<organism evidence="2 3">
    <name type="scientific">Leucobacter exalbidus</name>
    <dbReference type="NCBI Taxonomy" id="662960"/>
    <lineage>
        <taxon>Bacteria</taxon>
        <taxon>Bacillati</taxon>
        <taxon>Actinomycetota</taxon>
        <taxon>Actinomycetes</taxon>
        <taxon>Micrococcales</taxon>
        <taxon>Microbacteriaceae</taxon>
        <taxon>Leucobacter</taxon>
    </lineage>
</organism>
<feature type="transmembrane region" description="Helical" evidence="1">
    <location>
        <begin position="53"/>
        <end position="74"/>
    </location>
</feature>
<feature type="transmembrane region" description="Helical" evidence="1">
    <location>
        <begin position="12"/>
        <end position="33"/>
    </location>
</feature>
<dbReference type="Proteomes" id="UP000675163">
    <property type="component" value="Unassembled WGS sequence"/>
</dbReference>
<gene>
    <name evidence="2" type="ORF">JOF28_002463</name>
</gene>
<evidence type="ECO:0000313" key="3">
    <source>
        <dbReference type="Proteomes" id="UP000675163"/>
    </source>
</evidence>
<feature type="transmembrane region" description="Helical" evidence="1">
    <location>
        <begin position="119"/>
        <end position="139"/>
    </location>
</feature>
<dbReference type="RefSeq" id="WP_209706015.1">
    <property type="nucleotide sequence ID" value="NZ_JAFIDA010000001.1"/>
</dbReference>
<dbReference type="AlphaFoldDB" id="A0A940PY61"/>
<accession>A0A940PY61</accession>
<reference evidence="2" key="1">
    <citation type="submission" date="2021-02" db="EMBL/GenBank/DDBJ databases">
        <title>Sequencing the genomes of 1000 actinobacteria strains.</title>
        <authorList>
            <person name="Klenk H.-P."/>
        </authorList>
    </citation>
    <scope>NUCLEOTIDE SEQUENCE</scope>
    <source>
        <strain evidence="2">DSM 22850</strain>
    </source>
</reference>
<sequence length="160" mass="17301">MTVQRRRGVTRGYVTALVAATSVVAVALVVASWGMIALATGRDPVATDHVASWAAPVLVMIAVALFATSLWRQAIALLRGRQRPSWGLMVSAIAGSYLVWSLGGMLAGMTLAETWLSPYALALAASWLLANLAGWGVLVRRVYTDRPAPRWPWERAEENE</sequence>
<comment type="caution">
    <text evidence="2">The sequence shown here is derived from an EMBL/GenBank/DDBJ whole genome shotgun (WGS) entry which is preliminary data.</text>
</comment>
<proteinExistence type="predicted"/>
<evidence type="ECO:0000256" key="1">
    <source>
        <dbReference type="SAM" id="Phobius"/>
    </source>
</evidence>
<keyword evidence="3" id="KW-1185">Reference proteome</keyword>
<name>A0A940PY61_9MICO</name>
<keyword evidence="1" id="KW-1133">Transmembrane helix</keyword>
<keyword evidence="1" id="KW-0472">Membrane</keyword>
<evidence type="ECO:0000313" key="2">
    <source>
        <dbReference type="EMBL" id="MBP1327231.1"/>
    </source>
</evidence>